<organism evidence="2 3">
    <name type="scientific">Paraglomus occultum</name>
    <dbReference type="NCBI Taxonomy" id="144539"/>
    <lineage>
        <taxon>Eukaryota</taxon>
        <taxon>Fungi</taxon>
        <taxon>Fungi incertae sedis</taxon>
        <taxon>Mucoromycota</taxon>
        <taxon>Glomeromycotina</taxon>
        <taxon>Glomeromycetes</taxon>
        <taxon>Paraglomerales</taxon>
        <taxon>Paraglomeraceae</taxon>
        <taxon>Paraglomus</taxon>
    </lineage>
</organism>
<sequence length="467" mass="53887">MDFEKEIAHYLQTVNHSKWNVEDILRYLSENIEFSSESATEIEDHITQKLRMIADDPNALQAARRKAFKLFTSVKTIFERRPEVKQIFESQDLKYSENRYRTNVEISVSNDKTVVVKNSSRKFAANYSQNVETTVQEDHWPPCHESAQKSRETTPPPIPLATEVLLTTPHKRPLENENVQRFTDKLPLVCAFGMTIQQLEETVGRQLAHEVGSLRSKSTYPWTSALDEKLKNILEKTSSEFKTAVLSLCANINTDDTFHLYCEKVLLDFFYLVDISPSRPRNIGERTFITYHIAPLFKYYETTFATMSFEWIESHARAPKIMKTSSNSGIVKLDAKGTRFSDNRDVWHMEVAGPPWNSTSRHACGDSKKTIRTDIFNLVMLLRDHLDCKVELGTRLKVFTTQVIETRMTLYAMNMLEDGRFFATELATAAEMTNQEALLKEMDREVLRTEGKTVRDVLRLPADMELE</sequence>
<gene>
    <name evidence="2" type="ORF">POCULU_LOCUS2142</name>
</gene>
<proteinExistence type="predicted"/>
<accession>A0A9N8WRH7</accession>
<keyword evidence="3" id="KW-1185">Reference proteome</keyword>
<dbReference type="Proteomes" id="UP000789572">
    <property type="component" value="Unassembled WGS sequence"/>
</dbReference>
<name>A0A9N8WRH7_9GLOM</name>
<dbReference type="OrthoDB" id="2305365at2759"/>
<reference evidence="2" key="1">
    <citation type="submission" date="2021-06" db="EMBL/GenBank/DDBJ databases">
        <authorList>
            <person name="Kallberg Y."/>
            <person name="Tangrot J."/>
            <person name="Rosling A."/>
        </authorList>
    </citation>
    <scope>NUCLEOTIDE SEQUENCE</scope>
    <source>
        <strain evidence="2">IA702</strain>
    </source>
</reference>
<evidence type="ECO:0000313" key="3">
    <source>
        <dbReference type="Proteomes" id="UP000789572"/>
    </source>
</evidence>
<feature type="compositionally biased region" description="Basic and acidic residues" evidence="1">
    <location>
        <begin position="136"/>
        <end position="152"/>
    </location>
</feature>
<evidence type="ECO:0000313" key="2">
    <source>
        <dbReference type="EMBL" id="CAG8492342.1"/>
    </source>
</evidence>
<dbReference type="AlphaFoldDB" id="A0A9N8WRH7"/>
<comment type="caution">
    <text evidence="2">The sequence shown here is derived from an EMBL/GenBank/DDBJ whole genome shotgun (WGS) entry which is preliminary data.</text>
</comment>
<dbReference type="EMBL" id="CAJVPJ010000187">
    <property type="protein sequence ID" value="CAG8492342.1"/>
    <property type="molecule type" value="Genomic_DNA"/>
</dbReference>
<feature type="region of interest" description="Disordered" evidence="1">
    <location>
        <begin position="135"/>
        <end position="157"/>
    </location>
</feature>
<evidence type="ECO:0000256" key="1">
    <source>
        <dbReference type="SAM" id="MobiDB-lite"/>
    </source>
</evidence>
<protein>
    <submittedName>
        <fullName evidence="2">10530_t:CDS:1</fullName>
    </submittedName>
</protein>